<dbReference type="SUPFAM" id="SSF54373">
    <property type="entry name" value="FAD-linked reductases, C-terminal domain"/>
    <property type="match status" value="1"/>
</dbReference>
<comment type="similarity">
    <text evidence="1">Belongs to the GcvT family.</text>
</comment>
<dbReference type="Pfam" id="PF01266">
    <property type="entry name" value="DAO"/>
    <property type="match status" value="1"/>
</dbReference>
<dbReference type="Gene3D" id="3.30.1360.120">
    <property type="entry name" value="Probable tRNA modification gtpase trme, domain 1"/>
    <property type="match status" value="1"/>
</dbReference>
<sequence>MGKLPAAAKVVIVGGGIIGCSTAYHLGRLGITDCLLLERKKLTSGTTFHAAGLVGQLRSSANITQLLGYSVDLYDRLEEETGQATGWKRNGGLRLACNAERWVEVKRQATTAHSFGLEMNLLTPKEAQDLWPLMNVDDVIGAAFLPSDGQANPSDITLALAKGARQAGVTLLEDTPVTRVVLDAAGKLTGVETPEGIVACEKVVCCAGQWSRDLAAGVGVTVPLVSLQHQYMVTEAIDGVARALPTLRDPDRLTYYKEEVGGLVMGGYEPNPLSWALDGIPADFHYSLLDSNFDHFEQLMELALGRVPALETAGVKQLINGPESFTPDGNFILGEAPELANFFLGAGFNAFGIASGGGAGMALAEWIAKGEQPFDLWPVDIRRFGRPHADPDWVRTRTLEAYGKHYTLAWPHEEHSSARPCRRSPLYQRLKDQGACFGEKLGWERPNWFADLSAGAVPEDVYSFARQNWFDAVAREHRATREAVTVFDQSSFAKFLLQGPDAEAALSWICANDVARPVGTVIYTQMLNERGGIECDLTVTRLSAESFYIVTGTGFATHDFDWIRRNIPAGLRAELVDVTSAYGVLALMGPLAREVLQSVTGADVSNAAFPFATARSLPIAGATVRALRLTYVGELGWELHVPTESLVGVYEALMAAGAGQGIGNAGYRAIESLRLEKGYRAWGSDIGPDHTPLEAGLGWAVKRGKGVDFKGRAALEAQRRGGLKKRFAGFTPEDPDVVLLGRETLYRDGQRVGWLSSGGFGHSLGTAIGYGYVRADKPIDKTFLESGTYALEIAGERMACRLHLAPLIDPRMTKVRC</sequence>
<dbReference type="InterPro" id="IPR027266">
    <property type="entry name" value="TrmE/GcvT-like"/>
</dbReference>
<comment type="caution">
    <text evidence="7">The sequence shown here is derived from an EMBL/GenBank/DDBJ whole genome shotgun (WGS) entry which is preliminary data.</text>
</comment>
<dbReference type="RefSeq" id="WP_167222831.1">
    <property type="nucleotide sequence ID" value="NZ_JAAQPH010000004.1"/>
</dbReference>
<evidence type="ECO:0000259" key="5">
    <source>
        <dbReference type="Pfam" id="PF08669"/>
    </source>
</evidence>
<dbReference type="InterPro" id="IPR036188">
    <property type="entry name" value="FAD/NAD-bd_sf"/>
</dbReference>
<dbReference type="Gene3D" id="2.40.30.110">
    <property type="entry name" value="Aminomethyltransferase beta-barrel domains"/>
    <property type="match status" value="1"/>
</dbReference>
<feature type="domain" description="FAD dependent oxidoreductase" evidence="3">
    <location>
        <begin position="9"/>
        <end position="366"/>
    </location>
</feature>
<dbReference type="EMBL" id="JAAQPH010000004">
    <property type="protein sequence ID" value="NIA68350.1"/>
    <property type="molecule type" value="Genomic_DNA"/>
</dbReference>
<dbReference type="Pfam" id="PF16350">
    <property type="entry name" value="FAO_M"/>
    <property type="match status" value="1"/>
</dbReference>
<protein>
    <submittedName>
        <fullName evidence="7">FAD-dependent oxidoreductase</fullName>
    </submittedName>
</protein>
<dbReference type="InterPro" id="IPR028896">
    <property type="entry name" value="GcvT/YgfZ/DmdA"/>
</dbReference>
<proteinExistence type="inferred from homology"/>
<name>A0A967C463_9PROT</name>
<dbReference type="SUPFAM" id="SSF101790">
    <property type="entry name" value="Aminomethyltransferase beta-barrel domain"/>
    <property type="match status" value="1"/>
</dbReference>
<accession>A0A967C463</accession>
<keyword evidence="8" id="KW-1185">Reference proteome</keyword>
<dbReference type="SUPFAM" id="SSF51905">
    <property type="entry name" value="FAD/NAD(P)-binding domain"/>
    <property type="match status" value="1"/>
</dbReference>
<dbReference type="InterPro" id="IPR006222">
    <property type="entry name" value="GCVT_N"/>
</dbReference>
<evidence type="ECO:0000256" key="1">
    <source>
        <dbReference type="ARBA" id="ARBA00008609"/>
    </source>
</evidence>
<dbReference type="Gene3D" id="3.30.70.1400">
    <property type="entry name" value="Aminomethyltransferase beta-barrel domains"/>
    <property type="match status" value="1"/>
</dbReference>
<evidence type="ECO:0000259" key="6">
    <source>
        <dbReference type="Pfam" id="PF16350"/>
    </source>
</evidence>
<dbReference type="InterPro" id="IPR013977">
    <property type="entry name" value="GcvT_C"/>
</dbReference>
<evidence type="ECO:0000259" key="3">
    <source>
        <dbReference type="Pfam" id="PF01266"/>
    </source>
</evidence>
<dbReference type="Gene3D" id="3.30.9.10">
    <property type="entry name" value="D-Amino Acid Oxidase, subunit A, domain 2"/>
    <property type="match status" value="1"/>
</dbReference>
<dbReference type="GO" id="GO:0016491">
    <property type="term" value="F:oxidoreductase activity"/>
    <property type="evidence" value="ECO:0007669"/>
    <property type="project" value="UniProtKB-KW"/>
</dbReference>
<evidence type="ECO:0000313" key="8">
    <source>
        <dbReference type="Proteomes" id="UP000761264"/>
    </source>
</evidence>
<organism evidence="7 8">
    <name type="scientific">Pelagibius litoralis</name>
    <dbReference type="NCBI Taxonomy" id="374515"/>
    <lineage>
        <taxon>Bacteria</taxon>
        <taxon>Pseudomonadati</taxon>
        <taxon>Pseudomonadota</taxon>
        <taxon>Alphaproteobacteria</taxon>
        <taxon>Rhodospirillales</taxon>
        <taxon>Rhodovibrionaceae</taxon>
        <taxon>Pelagibius</taxon>
    </lineage>
</organism>
<dbReference type="InterPro" id="IPR032503">
    <property type="entry name" value="FAO_M"/>
</dbReference>
<gene>
    <name evidence="7" type="ORF">HBA54_07075</name>
</gene>
<reference evidence="7" key="1">
    <citation type="submission" date="2020-03" db="EMBL/GenBank/DDBJ databases">
        <title>Genome of Pelagibius litoralis DSM 21314T.</title>
        <authorList>
            <person name="Wang G."/>
        </authorList>
    </citation>
    <scope>NUCLEOTIDE SEQUENCE</scope>
    <source>
        <strain evidence="7">DSM 21314</strain>
    </source>
</reference>
<dbReference type="InterPro" id="IPR006076">
    <property type="entry name" value="FAD-dep_OxRdtase"/>
</dbReference>
<evidence type="ECO:0000256" key="2">
    <source>
        <dbReference type="ARBA" id="ARBA00023002"/>
    </source>
</evidence>
<feature type="domain" description="GCVT N-terminal" evidence="4">
    <location>
        <begin position="426"/>
        <end position="704"/>
    </location>
</feature>
<dbReference type="Proteomes" id="UP000761264">
    <property type="component" value="Unassembled WGS sequence"/>
</dbReference>
<keyword evidence="2" id="KW-0560">Oxidoreductase</keyword>
<feature type="domain" description="FAD dependent oxidoreductase central" evidence="6">
    <location>
        <begin position="369"/>
        <end position="424"/>
    </location>
</feature>
<dbReference type="PANTHER" id="PTHR43757:SF11">
    <property type="entry name" value="SARCOSINE DEHYDROGENASE"/>
    <property type="match status" value="1"/>
</dbReference>
<dbReference type="PANTHER" id="PTHR43757">
    <property type="entry name" value="AMINOMETHYLTRANSFERASE"/>
    <property type="match status" value="1"/>
</dbReference>
<dbReference type="Pfam" id="PF08669">
    <property type="entry name" value="GCV_T_C"/>
    <property type="match status" value="1"/>
</dbReference>
<evidence type="ECO:0000259" key="4">
    <source>
        <dbReference type="Pfam" id="PF01571"/>
    </source>
</evidence>
<dbReference type="Gene3D" id="3.50.50.60">
    <property type="entry name" value="FAD/NAD(P)-binding domain"/>
    <property type="match status" value="1"/>
</dbReference>
<dbReference type="PROSITE" id="PS51257">
    <property type="entry name" value="PROKAR_LIPOPROTEIN"/>
    <property type="match status" value="1"/>
</dbReference>
<dbReference type="InterPro" id="IPR029043">
    <property type="entry name" value="GcvT/YgfZ_C"/>
</dbReference>
<dbReference type="SUPFAM" id="SSF103025">
    <property type="entry name" value="Folate-binding domain"/>
    <property type="match status" value="1"/>
</dbReference>
<feature type="domain" description="Aminomethyltransferase C-terminal" evidence="5">
    <location>
        <begin position="725"/>
        <end position="809"/>
    </location>
</feature>
<evidence type="ECO:0000313" key="7">
    <source>
        <dbReference type="EMBL" id="NIA68350.1"/>
    </source>
</evidence>
<dbReference type="Pfam" id="PF01571">
    <property type="entry name" value="GCV_T"/>
    <property type="match status" value="1"/>
</dbReference>
<dbReference type="AlphaFoldDB" id="A0A967C463"/>